<evidence type="ECO:0000313" key="3">
    <source>
        <dbReference type="EnsemblPlants" id="AET2Gv21191300.18"/>
    </source>
</evidence>
<keyword evidence="4" id="KW-1185">Reference proteome</keyword>
<reference evidence="3" key="5">
    <citation type="journal article" date="2021" name="G3 (Bethesda)">
        <title>Aegilops tauschii genome assembly Aet v5.0 features greater sequence contiguity and improved annotation.</title>
        <authorList>
            <person name="Wang L."/>
            <person name="Zhu T."/>
            <person name="Rodriguez J.C."/>
            <person name="Deal K.R."/>
            <person name="Dubcovsky J."/>
            <person name="McGuire P.E."/>
            <person name="Lux T."/>
            <person name="Spannagl M."/>
            <person name="Mayer K.F.X."/>
            <person name="Baldrich P."/>
            <person name="Meyers B.C."/>
            <person name="Huo N."/>
            <person name="Gu Y.Q."/>
            <person name="Zhou H."/>
            <person name="Devos K.M."/>
            <person name="Bennetzen J.L."/>
            <person name="Unver T."/>
            <person name="Budak H."/>
            <person name="Gulick P.J."/>
            <person name="Galiba G."/>
            <person name="Kalapos B."/>
            <person name="Nelson D.R."/>
            <person name="Li P."/>
            <person name="You F.M."/>
            <person name="Luo M.C."/>
            <person name="Dvorak J."/>
        </authorList>
    </citation>
    <scope>NUCLEOTIDE SEQUENCE [LARGE SCALE GENOMIC DNA]</scope>
    <source>
        <strain evidence="3">cv. AL8/78</strain>
    </source>
</reference>
<feature type="region of interest" description="Disordered" evidence="1">
    <location>
        <begin position="1"/>
        <end position="74"/>
    </location>
</feature>
<dbReference type="PANTHER" id="PTHR33326">
    <property type="entry name" value="OS05G0543800 PROTEIN"/>
    <property type="match status" value="1"/>
</dbReference>
<accession>A0A453DD25</accession>
<dbReference type="PANTHER" id="PTHR33326:SF49">
    <property type="entry name" value="GENOME ASSEMBLY, CHROMOSOME: II"/>
    <property type="match status" value="1"/>
</dbReference>
<dbReference type="EnsemblPlants" id="AET2Gv21191300.18">
    <property type="protein sequence ID" value="AET2Gv21191300.18"/>
    <property type="gene ID" value="AET2Gv21191300"/>
</dbReference>
<protein>
    <recommendedName>
        <fullName evidence="2">DUF3615 domain-containing protein</fullName>
    </recommendedName>
</protein>
<reference evidence="4" key="1">
    <citation type="journal article" date="2014" name="Science">
        <title>Ancient hybridizations among the ancestral genomes of bread wheat.</title>
        <authorList>
            <consortium name="International Wheat Genome Sequencing Consortium,"/>
            <person name="Marcussen T."/>
            <person name="Sandve S.R."/>
            <person name="Heier L."/>
            <person name="Spannagl M."/>
            <person name="Pfeifer M."/>
            <person name="Jakobsen K.S."/>
            <person name="Wulff B.B."/>
            <person name="Steuernagel B."/>
            <person name="Mayer K.F."/>
            <person name="Olsen O.A."/>
        </authorList>
    </citation>
    <scope>NUCLEOTIDE SEQUENCE [LARGE SCALE GENOMIC DNA]</scope>
    <source>
        <strain evidence="4">cv. AL8/78</strain>
    </source>
</reference>
<organism evidence="3 4">
    <name type="scientific">Aegilops tauschii subsp. strangulata</name>
    <name type="common">Goatgrass</name>
    <dbReference type="NCBI Taxonomy" id="200361"/>
    <lineage>
        <taxon>Eukaryota</taxon>
        <taxon>Viridiplantae</taxon>
        <taxon>Streptophyta</taxon>
        <taxon>Embryophyta</taxon>
        <taxon>Tracheophyta</taxon>
        <taxon>Spermatophyta</taxon>
        <taxon>Magnoliopsida</taxon>
        <taxon>Liliopsida</taxon>
        <taxon>Poales</taxon>
        <taxon>Poaceae</taxon>
        <taxon>BOP clade</taxon>
        <taxon>Pooideae</taxon>
        <taxon>Triticodae</taxon>
        <taxon>Triticeae</taxon>
        <taxon>Triticinae</taxon>
        <taxon>Aegilops</taxon>
    </lineage>
</organism>
<evidence type="ECO:0000256" key="1">
    <source>
        <dbReference type="SAM" id="MobiDB-lite"/>
    </source>
</evidence>
<reference evidence="3" key="3">
    <citation type="journal article" date="2017" name="Nature">
        <title>Genome sequence of the progenitor of the wheat D genome Aegilops tauschii.</title>
        <authorList>
            <person name="Luo M.C."/>
            <person name="Gu Y.Q."/>
            <person name="Puiu D."/>
            <person name="Wang H."/>
            <person name="Twardziok S.O."/>
            <person name="Deal K.R."/>
            <person name="Huo N."/>
            <person name="Zhu T."/>
            <person name="Wang L."/>
            <person name="Wang Y."/>
            <person name="McGuire P.E."/>
            <person name="Liu S."/>
            <person name="Long H."/>
            <person name="Ramasamy R.K."/>
            <person name="Rodriguez J.C."/>
            <person name="Van S.L."/>
            <person name="Yuan L."/>
            <person name="Wang Z."/>
            <person name="Xia Z."/>
            <person name="Xiao L."/>
            <person name="Anderson O.D."/>
            <person name="Ouyang S."/>
            <person name="Liang Y."/>
            <person name="Zimin A.V."/>
            <person name="Pertea G."/>
            <person name="Qi P."/>
            <person name="Bennetzen J.L."/>
            <person name="Dai X."/>
            <person name="Dawson M.W."/>
            <person name="Muller H.G."/>
            <person name="Kugler K."/>
            <person name="Rivarola-Duarte L."/>
            <person name="Spannagl M."/>
            <person name="Mayer K.F.X."/>
            <person name="Lu F.H."/>
            <person name="Bevan M.W."/>
            <person name="Leroy P."/>
            <person name="Li P."/>
            <person name="You F.M."/>
            <person name="Sun Q."/>
            <person name="Liu Z."/>
            <person name="Lyons E."/>
            <person name="Wicker T."/>
            <person name="Salzberg S.L."/>
            <person name="Devos K.M."/>
            <person name="Dvorak J."/>
        </authorList>
    </citation>
    <scope>NUCLEOTIDE SEQUENCE [LARGE SCALE GENOMIC DNA]</scope>
    <source>
        <strain evidence="3">cv. AL8/78</strain>
    </source>
</reference>
<dbReference type="EnsemblPlants" id="AET2Gv21191300.17">
    <property type="protein sequence ID" value="AET2Gv21191300.17"/>
    <property type="gene ID" value="AET2Gv21191300"/>
</dbReference>
<reference evidence="3" key="4">
    <citation type="submission" date="2019-03" db="UniProtKB">
        <authorList>
            <consortium name="EnsemblPlants"/>
        </authorList>
    </citation>
    <scope>IDENTIFICATION</scope>
</reference>
<proteinExistence type="predicted"/>
<dbReference type="AlphaFoldDB" id="A0A453DD25"/>
<reference evidence="4" key="2">
    <citation type="journal article" date="2017" name="Nat. Plants">
        <title>The Aegilops tauschii genome reveals multiple impacts of transposons.</title>
        <authorList>
            <person name="Zhao G."/>
            <person name="Zou C."/>
            <person name="Li K."/>
            <person name="Wang K."/>
            <person name="Li T."/>
            <person name="Gao L."/>
            <person name="Zhang X."/>
            <person name="Wang H."/>
            <person name="Yang Z."/>
            <person name="Liu X."/>
            <person name="Jiang W."/>
            <person name="Mao L."/>
            <person name="Kong X."/>
            <person name="Jiao Y."/>
            <person name="Jia J."/>
        </authorList>
    </citation>
    <scope>NUCLEOTIDE SEQUENCE [LARGE SCALE GENOMIC DNA]</scope>
    <source>
        <strain evidence="4">cv. AL8/78</strain>
    </source>
</reference>
<dbReference type="Gramene" id="AET2Gv21191300.18">
    <property type="protein sequence ID" value="AET2Gv21191300.18"/>
    <property type="gene ID" value="AET2Gv21191300"/>
</dbReference>
<sequence>SNPSRRPHAPPSPKQPPRLKDLPTQPGGAARLIHGAARAHELPRSRRPRDPPSPPHEEEEHLAEPGSSSAQTLQAPSLNESLGASVSEETCVTVTSSALSQSEAVAQYTIVPAPGSPILSRLPRDWGLQFYIRVDLSGSFHIYPHLGGPFKSLQEADNAIDRHLLDRQVTKMCPEQGSVSRLDKVVQRCLYWPDGRRKKRSKSHVVEQSHNRMCLLAQALVDKYNENHNLCGDLANEFKDVVQYQSICENRVWYYHLNITTRAKGADGFSHGIDDVFFAEVKRERQGQHEELVVSCFCMLKPADNGCCYGCTNNGSPDMKHPSITDKYTAGHLNAYLPFGCRREFSDSDDEEEAEAKLRDMYEGLDEPDFLEKLFTFPTYVTLRKDRKGT</sequence>
<evidence type="ECO:0000259" key="2">
    <source>
        <dbReference type="Pfam" id="PF12274"/>
    </source>
</evidence>
<feature type="compositionally biased region" description="Basic and acidic residues" evidence="1">
    <location>
        <begin position="38"/>
        <end position="63"/>
    </location>
</feature>
<dbReference type="Pfam" id="PF12274">
    <property type="entry name" value="DUF3615"/>
    <property type="match status" value="1"/>
</dbReference>
<feature type="domain" description="DUF3615" evidence="2">
    <location>
        <begin position="217"/>
        <end position="322"/>
    </location>
</feature>
<dbReference type="Gramene" id="AET2Gv21191300.17">
    <property type="protein sequence ID" value="AET2Gv21191300.17"/>
    <property type="gene ID" value="AET2Gv21191300"/>
</dbReference>
<evidence type="ECO:0000313" key="4">
    <source>
        <dbReference type="Proteomes" id="UP000015105"/>
    </source>
</evidence>
<dbReference type="InterPro" id="IPR022059">
    <property type="entry name" value="DUF3615"/>
</dbReference>
<dbReference type="Proteomes" id="UP000015105">
    <property type="component" value="Chromosome 2D"/>
</dbReference>
<name>A0A453DD25_AEGTS</name>